<organism evidence="2 3">
    <name type="scientific">Cymbomonas tetramitiformis</name>
    <dbReference type="NCBI Taxonomy" id="36881"/>
    <lineage>
        <taxon>Eukaryota</taxon>
        <taxon>Viridiplantae</taxon>
        <taxon>Chlorophyta</taxon>
        <taxon>Pyramimonadophyceae</taxon>
        <taxon>Pyramimonadales</taxon>
        <taxon>Pyramimonadaceae</taxon>
        <taxon>Cymbomonas</taxon>
    </lineage>
</organism>
<feature type="region of interest" description="Disordered" evidence="1">
    <location>
        <begin position="65"/>
        <end position="90"/>
    </location>
</feature>
<feature type="region of interest" description="Disordered" evidence="1">
    <location>
        <begin position="1"/>
        <end position="48"/>
    </location>
</feature>
<gene>
    <name evidence="2" type="ORF">CYMTET_13568</name>
</gene>
<evidence type="ECO:0000313" key="3">
    <source>
        <dbReference type="Proteomes" id="UP001190700"/>
    </source>
</evidence>
<reference evidence="2 3" key="1">
    <citation type="journal article" date="2015" name="Genome Biol. Evol.">
        <title>Comparative Genomics of a Bacterivorous Green Alga Reveals Evolutionary Causalities and Consequences of Phago-Mixotrophic Mode of Nutrition.</title>
        <authorList>
            <person name="Burns J.A."/>
            <person name="Paasch A."/>
            <person name="Narechania A."/>
            <person name="Kim E."/>
        </authorList>
    </citation>
    <scope>NUCLEOTIDE SEQUENCE [LARGE SCALE GENOMIC DNA]</scope>
    <source>
        <strain evidence="2 3">PLY_AMNH</strain>
    </source>
</reference>
<comment type="caution">
    <text evidence="2">The sequence shown here is derived from an EMBL/GenBank/DDBJ whole genome shotgun (WGS) entry which is preliminary data.</text>
</comment>
<accession>A0AAE0LAR8</accession>
<proteinExistence type="predicted"/>
<name>A0AAE0LAR8_9CHLO</name>
<feature type="compositionally biased region" description="Acidic residues" evidence="1">
    <location>
        <begin position="76"/>
        <end position="89"/>
    </location>
</feature>
<evidence type="ECO:0000256" key="1">
    <source>
        <dbReference type="SAM" id="MobiDB-lite"/>
    </source>
</evidence>
<feature type="compositionally biased region" description="Low complexity" evidence="1">
    <location>
        <begin position="1"/>
        <end position="18"/>
    </location>
</feature>
<protein>
    <submittedName>
        <fullName evidence="2">Uncharacterized protein</fullName>
    </submittedName>
</protein>
<sequence>MFVSDSSTKSSGSGSSESESVEQLKENNDSEKSGVRYNTNDKKRPSQVTVAIAKKLRKMSKELKTLTKDLSNGSSESEDSEDSDGEYFESDARNKYSRQPYFELMDDLLQYVTKNKKVDSKSLLQIAEVGVKHDFLMIFLVLHCNFDVEKLQFRDEASRKRFGTVVDMFQPHETCRVLHGIVPATYRPKKVTWKRNLVPPCCFYP</sequence>
<evidence type="ECO:0000313" key="2">
    <source>
        <dbReference type="EMBL" id="KAK3278506.1"/>
    </source>
</evidence>
<keyword evidence="3" id="KW-1185">Reference proteome</keyword>
<feature type="compositionally biased region" description="Basic and acidic residues" evidence="1">
    <location>
        <begin position="22"/>
        <end position="44"/>
    </location>
</feature>
<dbReference type="EMBL" id="LGRX02005404">
    <property type="protein sequence ID" value="KAK3278506.1"/>
    <property type="molecule type" value="Genomic_DNA"/>
</dbReference>
<dbReference type="AlphaFoldDB" id="A0AAE0LAR8"/>
<dbReference type="Proteomes" id="UP001190700">
    <property type="component" value="Unassembled WGS sequence"/>
</dbReference>